<reference evidence="1 2" key="1">
    <citation type="journal article" date="2015" name="Genome Announc.">
        <title>Genome Assemblies of Three Soil-Associated Devosia species: D. insulae, D. limi, and D. soli.</title>
        <authorList>
            <person name="Hassan Y.I."/>
            <person name="Lepp D."/>
            <person name="Zhou T."/>
        </authorList>
    </citation>
    <scope>NUCLEOTIDE SEQUENCE [LARGE SCALE GENOMIC DNA]</scope>
    <source>
        <strain evidence="1 2">DS-56</strain>
    </source>
</reference>
<sequence length="382" mass="41800">MTAPGPTAELHALLVACLRFDAAGNDGVLADRIAAAGWEQLLAHADELRLGSVLVRAAARRQLAPAVPPLTLPDGRMTITKALQQRDADHLARRGIMRRRLDEIVSALRQEAIVPLALKGGRSIVTGAPDWRHLRDLDLLVAPRQAQRAQEIVLALGYRPAGEPRPRLIHHHLHELYRADMPGWIEIHRRGGPSRVEQFLPSAELLASAVDAAPARVGAMILPDHLHVLHGIIHHHVGHRAVKHATIEIKALYELAAAVTDMDEAERRRLLERAARHPRLLAILELWTAAAADLLGMPVLAPLRAPKDAAAWWAGMAQAEPGTPSAGIGPELRAATAPERLRRAIGGGSALRRLYWRLTMPLTFVKRPMLMPTLPRRPAPPP</sequence>
<dbReference type="Pfam" id="PF14907">
    <property type="entry name" value="NTP_transf_5"/>
    <property type="match status" value="1"/>
</dbReference>
<gene>
    <name evidence="1" type="ORF">VW23_004480</name>
</gene>
<dbReference type="OrthoDB" id="7843417at2"/>
<proteinExistence type="predicted"/>
<organism evidence="1 2">
    <name type="scientific">Devosia insulae DS-56</name>
    <dbReference type="NCBI Taxonomy" id="1116389"/>
    <lineage>
        <taxon>Bacteria</taxon>
        <taxon>Pseudomonadati</taxon>
        <taxon>Pseudomonadota</taxon>
        <taxon>Alphaproteobacteria</taxon>
        <taxon>Hyphomicrobiales</taxon>
        <taxon>Devosiaceae</taxon>
        <taxon>Devosia</taxon>
    </lineage>
</organism>
<dbReference type="InterPro" id="IPR039498">
    <property type="entry name" value="NTP_transf_5"/>
</dbReference>
<accession>A0A1E5XIV1</accession>
<dbReference type="Proteomes" id="UP000095463">
    <property type="component" value="Unassembled WGS sequence"/>
</dbReference>
<dbReference type="RefSeq" id="WP_069912186.1">
    <property type="nucleotide sequence ID" value="NZ_LAJE02000365.1"/>
</dbReference>
<evidence type="ECO:0000313" key="2">
    <source>
        <dbReference type="Proteomes" id="UP000095463"/>
    </source>
</evidence>
<keyword evidence="2" id="KW-1185">Reference proteome</keyword>
<dbReference type="AlphaFoldDB" id="A0A1E5XIV1"/>
<evidence type="ECO:0008006" key="3">
    <source>
        <dbReference type="Google" id="ProtNLM"/>
    </source>
</evidence>
<protein>
    <recommendedName>
        <fullName evidence="3">Nucleotidyltransferase family protein</fullName>
    </recommendedName>
</protein>
<name>A0A1E5XIV1_9HYPH</name>
<comment type="caution">
    <text evidence="1">The sequence shown here is derived from an EMBL/GenBank/DDBJ whole genome shotgun (WGS) entry which is preliminary data.</text>
</comment>
<evidence type="ECO:0000313" key="1">
    <source>
        <dbReference type="EMBL" id="OEO28519.1"/>
    </source>
</evidence>
<dbReference type="EMBL" id="LAJE02000365">
    <property type="protein sequence ID" value="OEO28519.1"/>
    <property type="molecule type" value="Genomic_DNA"/>
</dbReference>